<dbReference type="InterPro" id="IPR049712">
    <property type="entry name" value="Poly_export"/>
</dbReference>
<protein>
    <submittedName>
        <fullName evidence="19">Polysaccharide biosynthesis/export family protein</fullName>
    </submittedName>
</protein>
<evidence type="ECO:0000256" key="5">
    <source>
        <dbReference type="ARBA" id="ARBA00022597"/>
    </source>
</evidence>
<evidence type="ECO:0000256" key="13">
    <source>
        <dbReference type="ARBA" id="ARBA00023237"/>
    </source>
</evidence>
<dbReference type="Pfam" id="PF22461">
    <property type="entry name" value="SLBB_2"/>
    <property type="match status" value="1"/>
</dbReference>
<evidence type="ECO:0000256" key="3">
    <source>
        <dbReference type="ARBA" id="ARBA00022448"/>
    </source>
</evidence>
<evidence type="ECO:0000256" key="1">
    <source>
        <dbReference type="ARBA" id="ARBA00004571"/>
    </source>
</evidence>
<evidence type="ECO:0000256" key="6">
    <source>
        <dbReference type="ARBA" id="ARBA00022692"/>
    </source>
</evidence>
<keyword evidence="14" id="KW-0449">Lipoprotein</keyword>
<dbReference type="RefSeq" id="WP_377182437.1">
    <property type="nucleotide sequence ID" value="NZ_JBHUPD010000001.1"/>
</dbReference>
<keyword evidence="11 16" id="KW-0472">Membrane</keyword>
<evidence type="ECO:0000259" key="18">
    <source>
        <dbReference type="Pfam" id="PF22461"/>
    </source>
</evidence>
<dbReference type="InterPro" id="IPR054765">
    <property type="entry name" value="SLBB_dom"/>
</dbReference>
<comment type="similarity">
    <text evidence="2">Belongs to the BexD/CtrA/VexA family.</text>
</comment>
<keyword evidence="10" id="KW-0626">Porin</keyword>
<feature type="transmembrane region" description="Helical" evidence="16">
    <location>
        <begin position="253"/>
        <end position="273"/>
    </location>
</feature>
<evidence type="ECO:0000259" key="17">
    <source>
        <dbReference type="Pfam" id="PF02563"/>
    </source>
</evidence>
<feature type="region of interest" description="Disordered" evidence="15">
    <location>
        <begin position="69"/>
        <end position="99"/>
    </location>
</feature>
<dbReference type="PANTHER" id="PTHR33619">
    <property type="entry name" value="POLYSACCHARIDE EXPORT PROTEIN GFCE-RELATED"/>
    <property type="match status" value="1"/>
</dbReference>
<evidence type="ECO:0000256" key="7">
    <source>
        <dbReference type="ARBA" id="ARBA00022729"/>
    </source>
</evidence>
<comment type="caution">
    <text evidence="19">The sequence shown here is derived from an EMBL/GenBank/DDBJ whole genome shotgun (WGS) entry which is preliminary data.</text>
</comment>
<evidence type="ECO:0000256" key="4">
    <source>
        <dbReference type="ARBA" id="ARBA00022452"/>
    </source>
</evidence>
<keyword evidence="6 16" id="KW-0812">Transmembrane</keyword>
<evidence type="ECO:0000256" key="16">
    <source>
        <dbReference type="SAM" id="Phobius"/>
    </source>
</evidence>
<evidence type="ECO:0000256" key="14">
    <source>
        <dbReference type="ARBA" id="ARBA00023288"/>
    </source>
</evidence>
<evidence type="ECO:0000256" key="10">
    <source>
        <dbReference type="ARBA" id="ARBA00023114"/>
    </source>
</evidence>
<feature type="domain" description="Polysaccharide export protein N-terminal" evidence="17">
    <location>
        <begin position="47"/>
        <end position="153"/>
    </location>
</feature>
<dbReference type="PROSITE" id="PS51257">
    <property type="entry name" value="PROKAR_LIPOPROTEIN"/>
    <property type="match status" value="1"/>
</dbReference>
<comment type="subcellular location">
    <subcellularLocation>
        <location evidence="1">Cell outer membrane</location>
        <topology evidence="1">Multi-pass membrane protein</topology>
    </subcellularLocation>
</comment>
<sequence>MRSSLSKVFLLIIILFTTSCSSYKQIPYFQDLNHSVISEESIDNYSPLKIQAGDLLGINVASLSPENEFSSSNSRVTGNDNMNTGSAKSNIGQGADNSNPNPVYGYRVNQKGEIIIPYLGKVQVKGLTTDELAAKLTPQLEQYLKQPVVNIRVLNFKVSVLGDVLRPDVFSVQNERITIMEALGLAGDLNITAKRRNVLLIREVDGKRQFMPVDLTSKNIFSSPYYYLQNNDVIYVEPDRIKYAPLDRGYRTLNTTLAIVSALGVVVTSYFLYHNSNK</sequence>
<keyword evidence="13" id="KW-0998">Cell outer membrane</keyword>
<proteinExistence type="inferred from homology"/>
<keyword evidence="20" id="KW-1185">Reference proteome</keyword>
<evidence type="ECO:0000256" key="15">
    <source>
        <dbReference type="SAM" id="MobiDB-lite"/>
    </source>
</evidence>
<keyword evidence="9" id="KW-0406">Ion transport</keyword>
<name>A0ABW5Y8G3_9SPHI</name>
<evidence type="ECO:0000256" key="8">
    <source>
        <dbReference type="ARBA" id="ARBA00023047"/>
    </source>
</evidence>
<keyword evidence="3" id="KW-0813">Transport</keyword>
<feature type="domain" description="SLBB" evidence="18">
    <location>
        <begin position="157"/>
        <end position="236"/>
    </location>
</feature>
<accession>A0ABW5Y8G3</accession>
<evidence type="ECO:0000256" key="12">
    <source>
        <dbReference type="ARBA" id="ARBA00023139"/>
    </source>
</evidence>
<evidence type="ECO:0000313" key="20">
    <source>
        <dbReference type="Proteomes" id="UP001597557"/>
    </source>
</evidence>
<dbReference type="Proteomes" id="UP001597557">
    <property type="component" value="Unassembled WGS sequence"/>
</dbReference>
<keyword evidence="7" id="KW-0732">Signal</keyword>
<keyword evidence="5" id="KW-0762">Sugar transport</keyword>
<keyword evidence="16" id="KW-1133">Transmembrane helix</keyword>
<dbReference type="EMBL" id="JBHUPD010000001">
    <property type="protein sequence ID" value="MFD2871597.1"/>
    <property type="molecule type" value="Genomic_DNA"/>
</dbReference>
<gene>
    <name evidence="19" type="ORF">ACFS5N_03885</name>
</gene>
<dbReference type="PANTHER" id="PTHR33619:SF3">
    <property type="entry name" value="POLYSACCHARIDE EXPORT PROTEIN GFCE-RELATED"/>
    <property type="match status" value="1"/>
</dbReference>
<evidence type="ECO:0000256" key="2">
    <source>
        <dbReference type="ARBA" id="ARBA00009450"/>
    </source>
</evidence>
<reference evidence="20" key="1">
    <citation type="journal article" date="2019" name="Int. J. Syst. Evol. Microbiol.">
        <title>The Global Catalogue of Microorganisms (GCM) 10K type strain sequencing project: providing services to taxonomists for standard genome sequencing and annotation.</title>
        <authorList>
            <consortium name="The Broad Institute Genomics Platform"/>
            <consortium name="The Broad Institute Genome Sequencing Center for Infectious Disease"/>
            <person name="Wu L."/>
            <person name="Ma J."/>
        </authorList>
    </citation>
    <scope>NUCLEOTIDE SEQUENCE [LARGE SCALE GENOMIC DNA]</scope>
    <source>
        <strain evidence="20">KCTC 22437</strain>
    </source>
</reference>
<evidence type="ECO:0000256" key="11">
    <source>
        <dbReference type="ARBA" id="ARBA00023136"/>
    </source>
</evidence>
<dbReference type="Gene3D" id="3.30.1950.10">
    <property type="entry name" value="wza like domain"/>
    <property type="match status" value="1"/>
</dbReference>
<keyword evidence="8" id="KW-0625">Polysaccharide transport</keyword>
<organism evidence="19 20">
    <name type="scientific">Mucilaginibacter ximonensis</name>
    <dbReference type="NCBI Taxonomy" id="538021"/>
    <lineage>
        <taxon>Bacteria</taxon>
        <taxon>Pseudomonadati</taxon>
        <taxon>Bacteroidota</taxon>
        <taxon>Sphingobacteriia</taxon>
        <taxon>Sphingobacteriales</taxon>
        <taxon>Sphingobacteriaceae</taxon>
        <taxon>Mucilaginibacter</taxon>
    </lineage>
</organism>
<keyword evidence="4" id="KW-1134">Transmembrane beta strand</keyword>
<dbReference type="Pfam" id="PF02563">
    <property type="entry name" value="Poly_export"/>
    <property type="match status" value="1"/>
</dbReference>
<dbReference type="InterPro" id="IPR003715">
    <property type="entry name" value="Poly_export_N"/>
</dbReference>
<evidence type="ECO:0000313" key="19">
    <source>
        <dbReference type="EMBL" id="MFD2871597.1"/>
    </source>
</evidence>
<evidence type="ECO:0000256" key="9">
    <source>
        <dbReference type="ARBA" id="ARBA00023065"/>
    </source>
</evidence>
<keyword evidence="12" id="KW-0564">Palmitate</keyword>